<dbReference type="Proteomes" id="UP001187531">
    <property type="component" value="Unassembled WGS sequence"/>
</dbReference>
<comment type="caution">
    <text evidence="2">The sequence shown here is derived from an EMBL/GenBank/DDBJ whole genome shotgun (WGS) entry which is preliminary data.</text>
</comment>
<feature type="region of interest" description="Disordered" evidence="1">
    <location>
        <begin position="1"/>
        <end position="29"/>
    </location>
</feature>
<protein>
    <submittedName>
        <fullName evidence="2">Uncharacterized protein</fullName>
    </submittedName>
</protein>
<name>A0AA88IR27_ARTSF</name>
<accession>A0AA88IR27</accession>
<gene>
    <name evidence="2" type="ORF">QYM36_000588</name>
</gene>
<evidence type="ECO:0000256" key="1">
    <source>
        <dbReference type="SAM" id="MobiDB-lite"/>
    </source>
</evidence>
<dbReference type="EMBL" id="JAVRJZ010000002">
    <property type="protein sequence ID" value="KAK2726187.1"/>
    <property type="molecule type" value="Genomic_DNA"/>
</dbReference>
<organism evidence="2 3">
    <name type="scientific">Artemia franciscana</name>
    <name type="common">Brine shrimp</name>
    <name type="synonym">Artemia sanfranciscana</name>
    <dbReference type="NCBI Taxonomy" id="6661"/>
    <lineage>
        <taxon>Eukaryota</taxon>
        <taxon>Metazoa</taxon>
        <taxon>Ecdysozoa</taxon>
        <taxon>Arthropoda</taxon>
        <taxon>Crustacea</taxon>
        <taxon>Branchiopoda</taxon>
        <taxon>Anostraca</taxon>
        <taxon>Artemiidae</taxon>
        <taxon>Artemia</taxon>
    </lineage>
</organism>
<sequence>MPVSDAWPTYERYSERNNDDAVNDEEPGQELDSSWRDELLLHIAMARKAAHKYQEDAKLNFKEGACTKKVKLPHLNATAEAEFWKGSKNIFYGTSFDSDEVLLSDFLQKSFNHTKIQDSDSIPRDISKEKKEAIVKKLRPMMPCNRRQFWLNLPVTAVPELTIDEDDPYKEE</sequence>
<keyword evidence="3" id="KW-1185">Reference proteome</keyword>
<evidence type="ECO:0000313" key="2">
    <source>
        <dbReference type="EMBL" id="KAK2726187.1"/>
    </source>
</evidence>
<dbReference type="AlphaFoldDB" id="A0AA88IR27"/>
<evidence type="ECO:0000313" key="3">
    <source>
        <dbReference type="Proteomes" id="UP001187531"/>
    </source>
</evidence>
<reference evidence="2" key="1">
    <citation type="submission" date="2023-07" db="EMBL/GenBank/DDBJ databases">
        <title>Chromosome-level genome assembly of Artemia franciscana.</title>
        <authorList>
            <person name="Jo E."/>
        </authorList>
    </citation>
    <scope>NUCLEOTIDE SEQUENCE</scope>
    <source>
        <tissue evidence="2">Whole body</tissue>
    </source>
</reference>
<proteinExistence type="predicted"/>